<feature type="compositionally biased region" description="Low complexity" evidence="1">
    <location>
        <begin position="760"/>
        <end position="775"/>
    </location>
</feature>
<keyword evidence="3" id="KW-1185">Reference proteome</keyword>
<protein>
    <submittedName>
        <fullName evidence="2">Uncharacterized protein</fullName>
    </submittedName>
</protein>
<feature type="region of interest" description="Disordered" evidence="1">
    <location>
        <begin position="713"/>
        <end position="780"/>
    </location>
</feature>
<evidence type="ECO:0000313" key="3">
    <source>
        <dbReference type="Proteomes" id="UP001374579"/>
    </source>
</evidence>
<feature type="compositionally biased region" description="Low complexity" evidence="1">
    <location>
        <begin position="458"/>
        <end position="493"/>
    </location>
</feature>
<evidence type="ECO:0000256" key="1">
    <source>
        <dbReference type="SAM" id="MobiDB-lite"/>
    </source>
</evidence>
<feature type="compositionally biased region" description="Basic residues" evidence="1">
    <location>
        <begin position="672"/>
        <end position="681"/>
    </location>
</feature>
<organism evidence="2 3">
    <name type="scientific">Littorina saxatilis</name>
    <dbReference type="NCBI Taxonomy" id="31220"/>
    <lineage>
        <taxon>Eukaryota</taxon>
        <taxon>Metazoa</taxon>
        <taxon>Spiralia</taxon>
        <taxon>Lophotrochozoa</taxon>
        <taxon>Mollusca</taxon>
        <taxon>Gastropoda</taxon>
        <taxon>Caenogastropoda</taxon>
        <taxon>Littorinimorpha</taxon>
        <taxon>Littorinoidea</taxon>
        <taxon>Littorinidae</taxon>
        <taxon>Littorina</taxon>
    </lineage>
</organism>
<evidence type="ECO:0000313" key="2">
    <source>
        <dbReference type="EMBL" id="KAK7094245.1"/>
    </source>
</evidence>
<dbReference type="AlphaFoldDB" id="A0AAN9AVP9"/>
<feature type="region of interest" description="Disordered" evidence="1">
    <location>
        <begin position="1"/>
        <end position="37"/>
    </location>
</feature>
<feature type="region of interest" description="Disordered" evidence="1">
    <location>
        <begin position="411"/>
        <end position="508"/>
    </location>
</feature>
<feature type="compositionally biased region" description="Basic and acidic residues" evidence="1">
    <location>
        <begin position="10"/>
        <end position="22"/>
    </location>
</feature>
<dbReference type="Proteomes" id="UP001374579">
    <property type="component" value="Unassembled WGS sequence"/>
</dbReference>
<reference evidence="2 3" key="1">
    <citation type="submission" date="2024-02" db="EMBL/GenBank/DDBJ databases">
        <title>Chromosome-scale genome assembly of the rough periwinkle Littorina saxatilis.</title>
        <authorList>
            <person name="De Jode A."/>
            <person name="Faria R."/>
            <person name="Formenti G."/>
            <person name="Sims Y."/>
            <person name="Smith T.P."/>
            <person name="Tracey A."/>
            <person name="Wood J.M.D."/>
            <person name="Zagrodzka Z.B."/>
            <person name="Johannesson K."/>
            <person name="Butlin R.K."/>
            <person name="Leder E.H."/>
        </authorList>
    </citation>
    <scope>NUCLEOTIDE SEQUENCE [LARGE SCALE GENOMIC DNA]</scope>
    <source>
        <strain evidence="2">Snail1</strain>
        <tissue evidence="2">Muscle</tissue>
    </source>
</reference>
<sequence>MASVNSDSPTTRDKTGPNRNDHSIMSPTLNGDPDLATYPCTSASAQLLKLVTSASQIGNEHIPQSARNVGGHSPTIINRSTPLMTGENEALKMGYPENQEVMELNKENSPVYRTPTELDRDPAKGRSLMKNFESEPLASLSRTSSLLREVHQFAEQEEESEEGGGTLEDEVEAARLNERAAREQVLRSGTNGGGTTPLGRRLEHEREEPVTYHVLGNSALVKFEPGAGVESEQQNSTNGLRAAVGTEAGGEAAAVDGSGFDGQTITLVEDEHNVGTFKIAQIGVDNTLRVIDNDRIVVFQDETAVTSVCKQEVLQPESDKVHEEESPSACISRSFHALNNDNINIPDAYRTATTATDNVGLYEDGSQRGQRRRDAASGFDHNATERVATFSETGVLRGLHSAEAALHAGQPLQPRPVLGPSPSGFPGVGNCQVKSWHYPTDREAPPPPPPNTLTHFVGDASSSFAGANGSSEPGSVSAPTSSSSSAASIHPQSYPEYGVSSSGVPPAATQHGSYTELGAAAFPGYAPGVATWSVPGQPENVLAYSMPEGAEQKTGVGYGHPHAPVYTAIPPSFLSSGPGSGYVGYAGDVGRSWRAAKSNEATELAHNGRESTLYHQHQQHQHPPQQPPHPGAYTPVPIVRPYATYPGWENAGAHPPPRHVRYMAPVGARGRSSSRIHKTRHSGMPVQTATNTGHLANMVTPRSSAPVLVSPAMVGRPRKRSTSSHVDHAAVAKAGGFQPESNIHKGEPQRKRARDQHHNQQQQQQQQQQSAQQQQGMPLSALSTVSSNVHTLKPGHIIAWYIDYLIHENEDRTQISRAFTLPVNLFHTDDFYFLDSLRKKIRFPSAKFLAWMQCHLPSLNAHAIDFREGRASCDAASSVTSWNQDWGWQNKSKRDIIHDVFFYFQHRKAASTEPHQFMGVGGRTKAQLVVQ</sequence>
<comment type="caution">
    <text evidence="2">The sequence shown here is derived from an EMBL/GenBank/DDBJ whole genome shotgun (WGS) entry which is preliminary data.</text>
</comment>
<name>A0AAN9AVP9_9CAEN</name>
<dbReference type="EMBL" id="JBAMIC010000019">
    <property type="protein sequence ID" value="KAK7094245.1"/>
    <property type="molecule type" value="Genomic_DNA"/>
</dbReference>
<feature type="region of interest" description="Disordered" evidence="1">
    <location>
        <begin position="360"/>
        <end position="380"/>
    </location>
</feature>
<proteinExistence type="predicted"/>
<gene>
    <name evidence="2" type="ORF">V1264_007891</name>
</gene>
<accession>A0AAN9AVP9</accession>
<feature type="region of interest" description="Disordered" evidence="1">
    <location>
        <begin position="670"/>
        <end position="689"/>
    </location>
</feature>
<feature type="region of interest" description="Disordered" evidence="1">
    <location>
        <begin position="612"/>
        <end position="631"/>
    </location>
</feature>